<dbReference type="Proteomes" id="UP000325030">
    <property type="component" value="Chromosome"/>
</dbReference>
<dbReference type="KEGG" id="step:IC006_0319"/>
<organism evidence="2 4">
    <name type="scientific">Sulfuracidifex tepidarius</name>
    <dbReference type="NCBI Taxonomy" id="1294262"/>
    <lineage>
        <taxon>Archaea</taxon>
        <taxon>Thermoproteota</taxon>
        <taxon>Thermoprotei</taxon>
        <taxon>Sulfolobales</taxon>
        <taxon>Sulfolobaceae</taxon>
        <taxon>Sulfuracidifex</taxon>
    </lineage>
</organism>
<dbReference type="Proteomes" id="UP000322983">
    <property type="component" value="Chromosome"/>
</dbReference>
<dbReference type="GeneID" id="43938172"/>
<evidence type="ECO:0000313" key="2">
    <source>
        <dbReference type="EMBL" id="BBG25798.1"/>
    </source>
</evidence>
<proteinExistence type="predicted"/>
<reference evidence="2 3" key="2">
    <citation type="journal article" date="2020" name="Int. J. Syst. Evol. Microbiol.">
        <title>Sulfuracidifex tepidarius gen. nov., sp. nov. and transfer of Sulfolobus metallicus Huber and Stetter 1992 to the genus Sulfuracidifex as Sulfuracidifex metallicus comb. nov.</title>
        <authorList>
            <person name="Itoh T."/>
            <person name="Miura T."/>
            <person name="Sakai H.D."/>
            <person name="Kato S."/>
            <person name="Ohkuma M."/>
            <person name="Takashina T."/>
        </authorList>
    </citation>
    <scope>NUCLEOTIDE SEQUENCE</scope>
    <source>
        <strain evidence="1 3">IC-006</strain>
        <strain evidence="2">IC-007</strain>
    </source>
</reference>
<dbReference type="OrthoDB" id="39225at2157"/>
<dbReference type="EMBL" id="AP018930">
    <property type="protein sequence ID" value="BBG25798.1"/>
    <property type="molecule type" value="Genomic_DNA"/>
</dbReference>
<dbReference type="AlphaFoldDB" id="A0A510E119"/>
<reference evidence="4" key="1">
    <citation type="submission" date="2018-09" db="EMBL/GenBank/DDBJ databases">
        <title>Complete Genome Sequencing of Sulfolobus sp. JCM 16834.</title>
        <authorList>
            <person name="Kato S."/>
            <person name="Itoh T."/>
            <person name="Ohkuma M."/>
        </authorList>
    </citation>
    <scope>NUCLEOTIDE SEQUENCE [LARGE SCALE GENOMIC DNA]</scope>
    <source>
        <strain evidence="4">IC-007</strain>
    </source>
</reference>
<dbReference type="EMBL" id="AP018929">
    <property type="protein sequence ID" value="BBG23035.1"/>
    <property type="molecule type" value="Genomic_DNA"/>
</dbReference>
<accession>A0A510E119</accession>
<keyword evidence="3" id="KW-1185">Reference proteome</keyword>
<dbReference type="RefSeq" id="WP_054846714.1">
    <property type="nucleotide sequence ID" value="NZ_AP018929.1"/>
</dbReference>
<name>A0A510E119_9CREN</name>
<gene>
    <name evidence="1" type="ORF">IC006_0319</name>
    <name evidence="2" type="ORF">IC007_0303</name>
</gene>
<protein>
    <submittedName>
        <fullName evidence="2">Uncharacterized protein</fullName>
    </submittedName>
</protein>
<evidence type="ECO:0000313" key="4">
    <source>
        <dbReference type="Proteomes" id="UP000325030"/>
    </source>
</evidence>
<sequence>MDILEFPLDREYLTISSAIYPEGISKVNKVVLGIVPHNYDSVTPVKDVMSVCDCRSSLVFMTAARKHIMKDEGISCFS</sequence>
<accession>A0A510DS99</accession>
<evidence type="ECO:0000313" key="1">
    <source>
        <dbReference type="EMBL" id="BBG23035.1"/>
    </source>
</evidence>
<evidence type="ECO:0000313" key="3">
    <source>
        <dbReference type="Proteomes" id="UP000322983"/>
    </source>
</evidence>